<organism evidence="3 4">
    <name type="scientific">Haloferula helveola</name>
    <dbReference type="NCBI Taxonomy" id="490095"/>
    <lineage>
        <taxon>Bacteria</taxon>
        <taxon>Pseudomonadati</taxon>
        <taxon>Verrucomicrobiota</taxon>
        <taxon>Verrucomicrobiia</taxon>
        <taxon>Verrucomicrobiales</taxon>
        <taxon>Verrucomicrobiaceae</taxon>
        <taxon>Haloferula</taxon>
    </lineage>
</organism>
<feature type="domain" description="AAA+ ATPase" evidence="2">
    <location>
        <begin position="68"/>
        <end position="209"/>
    </location>
</feature>
<reference evidence="3 4" key="1">
    <citation type="submission" date="2021-06" db="EMBL/GenBank/DDBJ databases">
        <title>Complete genome of Haloferula helveola possessing various polysaccharide degrading enzymes.</title>
        <authorList>
            <person name="Takami H."/>
            <person name="Huang C."/>
            <person name="Hamasaki K."/>
        </authorList>
    </citation>
    <scope>NUCLEOTIDE SEQUENCE [LARGE SCALE GENOMIC DNA]</scope>
    <source>
        <strain evidence="3 4">CN-1</strain>
    </source>
</reference>
<keyword evidence="4" id="KW-1185">Reference proteome</keyword>
<sequence length="349" mass="37266">MNEEDPIQPEPVTPPAEPVTPQELPAAPPVQPALSEAARIANAMREQIGRSVLGQTEVISQVLAGFLAGGHVLLEGKPGLGKTQLVLAMARSFGGAFGRIQFTPDLMPSDVTGFRLFDMKSQTFQLRQGPVFTNLLLADEINRAPAKTQSALLEVMQERQVTIDGESMSLSPPFMTLATQNPIEHEGTYPLPEAQLDRFLMKVLLDYPESGSESEIVTRSAAEVPGQSSVALVETVASPEDIVRAQAETAAVTVVKEVVDYAVAIVQVTRESKAVALGAGTRGAIALVRIGKAIAVLHGRNFVTPDDIKAASLPVLRHRVQLAPEVAIGGQNIDDILRTLVESVPAPRQ</sequence>
<dbReference type="RefSeq" id="WP_338685772.1">
    <property type="nucleotide sequence ID" value="NZ_AP024702.1"/>
</dbReference>
<dbReference type="Pfam" id="PF07726">
    <property type="entry name" value="AAA_3"/>
    <property type="match status" value="1"/>
</dbReference>
<accession>A0ABN6H6Y4</accession>
<dbReference type="Pfam" id="PF17863">
    <property type="entry name" value="AAA_lid_2"/>
    <property type="match status" value="1"/>
</dbReference>
<evidence type="ECO:0000313" key="4">
    <source>
        <dbReference type="Proteomes" id="UP001374893"/>
    </source>
</evidence>
<dbReference type="InterPro" id="IPR041628">
    <property type="entry name" value="ChlI/MoxR_AAA_lid"/>
</dbReference>
<dbReference type="InterPro" id="IPR011703">
    <property type="entry name" value="ATPase_AAA-3"/>
</dbReference>
<dbReference type="EMBL" id="AP024702">
    <property type="protein sequence ID" value="BCX49263.1"/>
    <property type="molecule type" value="Genomic_DNA"/>
</dbReference>
<feature type="region of interest" description="Disordered" evidence="1">
    <location>
        <begin position="1"/>
        <end position="29"/>
    </location>
</feature>
<gene>
    <name evidence="3" type="ORF">HAHE_31710</name>
</gene>
<dbReference type="Gene3D" id="3.40.50.300">
    <property type="entry name" value="P-loop containing nucleotide triphosphate hydrolases"/>
    <property type="match status" value="1"/>
</dbReference>
<dbReference type="InterPro" id="IPR027417">
    <property type="entry name" value="P-loop_NTPase"/>
</dbReference>
<feature type="compositionally biased region" description="Pro residues" evidence="1">
    <location>
        <begin position="8"/>
        <end position="18"/>
    </location>
</feature>
<dbReference type="CDD" id="cd00009">
    <property type="entry name" value="AAA"/>
    <property type="match status" value="1"/>
</dbReference>
<evidence type="ECO:0000313" key="3">
    <source>
        <dbReference type="EMBL" id="BCX49263.1"/>
    </source>
</evidence>
<dbReference type="PANTHER" id="PTHR42759">
    <property type="entry name" value="MOXR FAMILY PROTEIN"/>
    <property type="match status" value="1"/>
</dbReference>
<proteinExistence type="predicted"/>
<dbReference type="Proteomes" id="UP001374893">
    <property type="component" value="Chromosome"/>
</dbReference>
<dbReference type="PIRSF" id="PIRSF002849">
    <property type="entry name" value="AAA_ATPase_chaperone_MoxR_prd"/>
    <property type="match status" value="1"/>
</dbReference>
<name>A0ABN6H6Y4_9BACT</name>
<evidence type="ECO:0000256" key="1">
    <source>
        <dbReference type="SAM" id="MobiDB-lite"/>
    </source>
</evidence>
<dbReference type="InterPro" id="IPR050764">
    <property type="entry name" value="CbbQ/NirQ/NorQ/GpvN"/>
</dbReference>
<dbReference type="SMART" id="SM00382">
    <property type="entry name" value="AAA"/>
    <property type="match status" value="1"/>
</dbReference>
<dbReference type="InterPro" id="IPR003593">
    <property type="entry name" value="AAA+_ATPase"/>
</dbReference>
<protein>
    <recommendedName>
        <fullName evidence="2">AAA+ ATPase domain-containing protein</fullName>
    </recommendedName>
</protein>
<evidence type="ECO:0000259" key="2">
    <source>
        <dbReference type="SMART" id="SM00382"/>
    </source>
</evidence>
<dbReference type="Gene3D" id="1.10.8.80">
    <property type="entry name" value="Magnesium chelatase subunit I, C-Terminal domain"/>
    <property type="match status" value="1"/>
</dbReference>
<dbReference type="SUPFAM" id="SSF52540">
    <property type="entry name" value="P-loop containing nucleoside triphosphate hydrolases"/>
    <property type="match status" value="1"/>
</dbReference>
<dbReference type="PANTHER" id="PTHR42759:SF1">
    <property type="entry name" value="MAGNESIUM-CHELATASE SUBUNIT CHLD"/>
    <property type="match status" value="1"/>
</dbReference>